<name>A0A6J7KBJ6_9ZZZZ</name>
<evidence type="ECO:0000256" key="1">
    <source>
        <dbReference type="SAM" id="MobiDB-lite"/>
    </source>
</evidence>
<dbReference type="InterPro" id="IPR012336">
    <property type="entry name" value="Thioredoxin-like_fold"/>
</dbReference>
<evidence type="ECO:0000313" key="4">
    <source>
        <dbReference type="EMBL" id="CAB4952857.1"/>
    </source>
</evidence>
<keyword evidence="2" id="KW-0812">Transmembrane</keyword>
<keyword evidence="2" id="KW-0472">Membrane</keyword>
<feature type="domain" description="Thioredoxin-like fold" evidence="3">
    <location>
        <begin position="107"/>
        <end position="266"/>
    </location>
</feature>
<feature type="compositionally biased region" description="Polar residues" evidence="1">
    <location>
        <begin position="1"/>
        <end position="12"/>
    </location>
</feature>
<sequence length="283" mass="29486">MSANSQGKSQKPVSAKDRRDKAAAARAAQEAAEKRRDRMIKIVGGLGVLVVVGAIIGGAVWQSRSNSSANGSTVLPSPNPDAPLPKGVVNSGENAYAVPYGNAPATAPLLQVWEDFQCPACKSLEDANGQGIEELATSGKARLFWRPTAFLDPKLAVDNLKNKAPDSSHRAIAAWGCAIDAGKSAEYHDIAYKNQPAIEGTGYTSAALLDFGKQSGISGDAYTTFETCVNDGTYLGWAVNSLKAFNDAAVPGTPAGYLNGTEIQSDVLSDKAKLDELVAGATT</sequence>
<organism evidence="4">
    <name type="scientific">freshwater metagenome</name>
    <dbReference type="NCBI Taxonomy" id="449393"/>
    <lineage>
        <taxon>unclassified sequences</taxon>
        <taxon>metagenomes</taxon>
        <taxon>ecological metagenomes</taxon>
    </lineage>
</organism>
<keyword evidence="2" id="KW-1133">Transmembrane helix</keyword>
<evidence type="ECO:0000259" key="3">
    <source>
        <dbReference type="Pfam" id="PF13462"/>
    </source>
</evidence>
<dbReference type="InterPro" id="IPR036249">
    <property type="entry name" value="Thioredoxin-like_sf"/>
</dbReference>
<feature type="region of interest" description="Disordered" evidence="1">
    <location>
        <begin position="1"/>
        <end position="31"/>
    </location>
</feature>
<accession>A0A6J7KBJ6</accession>
<reference evidence="4" key="1">
    <citation type="submission" date="2020-05" db="EMBL/GenBank/DDBJ databases">
        <authorList>
            <person name="Chiriac C."/>
            <person name="Salcher M."/>
            <person name="Ghai R."/>
            <person name="Kavagutti S V."/>
        </authorList>
    </citation>
    <scope>NUCLEOTIDE SEQUENCE</scope>
</reference>
<dbReference type="Gene3D" id="3.40.30.10">
    <property type="entry name" value="Glutaredoxin"/>
    <property type="match status" value="1"/>
</dbReference>
<feature type="transmembrane region" description="Helical" evidence="2">
    <location>
        <begin position="42"/>
        <end position="61"/>
    </location>
</feature>
<feature type="compositionally biased region" description="Basic and acidic residues" evidence="1">
    <location>
        <begin position="14"/>
        <end position="23"/>
    </location>
</feature>
<evidence type="ECO:0000256" key="2">
    <source>
        <dbReference type="SAM" id="Phobius"/>
    </source>
</evidence>
<proteinExistence type="predicted"/>
<dbReference type="EMBL" id="CAFBNF010000185">
    <property type="protein sequence ID" value="CAB4952857.1"/>
    <property type="molecule type" value="Genomic_DNA"/>
</dbReference>
<gene>
    <name evidence="4" type="ORF">UFOPK3773_01511</name>
</gene>
<dbReference type="Pfam" id="PF13462">
    <property type="entry name" value="Thioredoxin_4"/>
    <property type="match status" value="1"/>
</dbReference>
<dbReference type="AlphaFoldDB" id="A0A6J7KBJ6"/>
<dbReference type="SUPFAM" id="SSF52833">
    <property type="entry name" value="Thioredoxin-like"/>
    <property type="match status" value="1"/>
</dbReference>
<protein>
    <submittedName>
        <fullName evidence="4">Unannotated protein</fullName>
    </submittedName>
</protein>
<dbReference type="CDD" id="cd02972">
    <property type="entry name" value="DsbA_family"/>
    <property type="match status" value="1"/>
</dbReference>